<comment type="caution">
    <text evidence="2">The sequence shown here is derived from an EMBL/GenBank/DDBJ whole genome shotgun (WGS) entry which is preliminary data.</text>
</comment>
<dbReference type="Pfam" id="PF13621">
    <property type="entry name" value="Cupin_8"/>
    <property type="match status" value="1"/>
</dbReference>
<proteinExistence type="predicted"/>
<evidence type="ECO:0000259" key="1">
    <source>
        <dbReference type="PROSITE" id="PS51184"/>
    </source>
</evidence>
<dbReference type="PROSITE" id="PS51184">
    <property type="entry name" value="JMJC"/>
    <property type="match status" value="1"/>
</dbReference>
<dbReference type="EMBL" id="JAOPGA020000797">
    <property type="protein sequence ID" value="KAL0481916.1"/>
    <property type="molecule type" value="Genomic_DNA"/>
</dbReference>
<dbReference type="Proteomes" id="UP001431209">
    <property type="component" value="Unassembled WGS sequence"/>
</dbReference>
<evidence type="ECO:0000313" key="3">
    <source>
        <dbReference type="Proteomes" id="UP001431209"/>
    </source>
</evidence>
<accession>A0AAW2YWQ2</accession>
<reference evidence="2 3" key="1">
    <citation type="submission" date="2024-03" db="EMBL/GenBank/DDBJ databases">
        <title>The Acrasis kona genome and developmental transcriptomes reveal deep origins of eukaryotic multicellular pathways.</title>
        <authorList>
            <person name="Sheikh S."/>
            <person name="Fu C.-J."/>
            <person name="Brown M.W."/>
            <person name="Baldauf S.L."/>
        </authorList>
    </citation>
    <scope>NUCLEOTIDE SEQUENCE [LARGE SCALE GENOMIC DNA]</scope>
    <source>
        <strain evidence="2 3">ATCC MYA-3509</strain>
    </source>
</reference>
<dbReference type="InterPro" id="IPR003347">
    <property type="entry name" value="JmjC_dom"/>
</dbReference>
<name>A0AAW2YWQ2_9EUKA</name>
<sequence>MDEWPICQQLRGDPNNLLGSAFVREYGDYLVPIEIGSGYSSADFEQVHIPLRDYIEYGALKESDKIYYLAQHSLFDQIPKASEQIITPEYINAGKGDLYNKNFWLGPKGTKSPLHMDPHHNIFCQVYGRKYVKLYPNTSPDENFYRFKDFHLRNTSQVDVEDVDLVNFPLFPKNDFYEEEVNSGEMLFIPKGFWHFVKSKEPSMSVNFWFR</sequence>
<dbReference type="InterPro" id="IPR041667">
    <property type="entry name" value="Cupin_8"/>
</dbReference>
<protein>
    <submittedName>
        <fullName evidence="2">Lysine-specific demethylase</fullName>
    </submittedName>
</protein>
<keyword evidence="3" id="KW-1185">Reference proteome</keyword>
<dbReference type="Gene3D" id="2.60.120.650">
    <property type="entry name" value="Cupin"/>
    <property type="match status" value="1"/>
</dbReference>
<dbReference type="SMART" id="SM00558">
    <property type="entry name" value="JmjC"/>
    <property type="match status" value="1"/>
</dbReference>
<dbReference type="SUPFAM" id="SSF51197">
    <property type="entry name" value="Clavaminate synthase-like"/>
    <property type="match status" value="1"/>
</dbReference>
<gene>
    <name evidence="2" type="ORF">AKO1_011284</name>
</gene>
<dbReference type="PANTHER" id="PTHR12461:SF105">
    <property type="entry name" value="HYPOXIA-INDUCIBLE FACTOR 1-ALPHA INHIBITOR"/>
    <property type="match status" value="1"/>
</dbReference>
<feature type="domain" description="JmjC" evidence="1">
    <location>
        <begin position="58"/>
        <end position="211"/>
    </location>
</feature>
<dbReference type="AlphaFoldDB" id="A0AAW2YWQ2"/>
<organism evidence="2 3">
    <name type="scientific">Acrasis kona</name>
    <dbReference type="NCBI Taxonomy" id="1008807"/>
    <lineage>
        <taxon>Eukaryota</taxon>
        <taxon>Discoba</taxon>
        <taxon>Heterolobosea</taxon>
        <taxon>Tetramitia</taxon>
        <taxon>Eutetramitia</taxon>
        <taxon>Acrasidae</taxon>
        <taxon>Acrasis</taxon>
    </lineage>
</organism>
<dbReference type="PANTHER" id="PTHR12461">
    <property type="entry name" value="HYPOXIA-INDUCIBLE FACTOR 1 ALPHA INHIBITOR-RELATED"/>
    <property type="match status" value="1"/>
</dbReference>
<evidence type="ECO:0000313" key="2">
    <source>
        <dbReference type="EMBL" id="KAL0481916.1"/>
    </source>
</evidence>